<dbReference type="PANTHER" id="PTHR32015:SF7">
    <property type="entry name" value="LIPASE RELATED"/>
    <property type="match status" value="1"/>
</dbReference>
<dbReference type="GO" id="GO:0016298">
    <property type="term" value="F:lipase activity"/>
    <property type="evidence" value="ECO:0007669"/>
    <property type="project" value="TreeGrafter"/>
</dbReference>
<feature type="chain" id="PRO_5003174462" evidence="1">
    <location>
        <begin position="19"/>
        <end position="284"/>
    </location>
</feature>
<dbReference type="GeneID" id="9815209"/>
<dbReference type="Proteomes" id="UP000008281">
    <property type="component" value="Unassembled WGS sequence"/>
</dbReference>
<dbReference type="AlphaFoldDB" id="E3LRQ9"/>
<dbReference type="EMBL" id="DS268413">
    <property type="protein sequence ID" value="EFP07584.1"/>
    <property type="molecule type" value="Genomic_DNA"/>
</dbReference>
<evidence type="ECO:0000313" key="3">
    <source>
        <dbReference type="Proteomes" id="UP000008281"/>
    </source>
</evidence>
<feature type="signal peptide" evidence="1">
    <location>
        <begin position="1"/>
        <end position="18"/>
    </location>
</feature>
<protein>
    <submittedName>
        <fullName evidence="2">Uncharacterized protein</fullName>
    </submittedName>
</protein>
<dbReference type="CTD" id="9815209"/>
<dbReference type="InParanoid" id="E3LRQ9"/>
<accession>E3LRQ9</accession>
<dbReference type="OrthoDB" id="5810130at2759"/>
<dbReference type="Gene3D" id="3.40.50.1820">
    <property type="entry name" value="alpha/beta hydrolase"/>
    <property type="match status" value="1"/>
</dbReference>
<dbReference type="KEGG" id="crq:GCK72_006560"/>
<dbReference type="HOGENOM" id="CLU_049494_0_0_1"/>
<dbReference type="eggNOG" id="ENOG502SK28">
    <property type="taxonomic scope" value="Eukaryota"/>
</dbReference>
<dbReference type="SUPFAM" id="SSF53474">
    <property type="entry name" value="alpha/beta-Hydrolases"/>
    <property type="match status" value="1"/>
</dbReference>
<sequence>MSPRHFILVSLLLGLVSADFSTSFKNFIIANYGQEMYDNLARNDLGSVGSYGGGSHDGNSATSKRAVILVHGTTNNAGTFSFQRNTLLNNGWSDETVYGTTYGSGSAEITPAPDVAMECEFVQQVRNMITVVANFTKQKVDVIGYSLGSPIARKAILGGECADNSTVNLGSPLTSSVETYVSVAGANRASYLCVLPVTNACSTTNGLFCLSSFLTNINAQQGYEGSHIYSIYGPSDDKVGFYNLPCLTRNSRIVGATEYANATGNHDAILSGTINLQMTYLNAN</sequence>
<dbReference type="Pfam" id="PF01674">
    <property type="entry name" value="Lipase_2"/>
    <property type="match status" value="1"/>
</dbReference>
<dbReference type="InterPro" id="IPR002918">
    <property type="entry name" value="Lipase_EstA/Esterase_EstB"/>
</dbReference>
<dbReference type="STRING" id="31234.E3LRQ9"/>
<reference evidence="2" key="1">
    <citation type="submission" date="2007-07" db="EMBL/GenBank/DDBJ databases">
        <title>PCAP assembly of the Caenorhabditis remanei genome.</title>
        <authorList>
            <consortium name="The Caenorhabditis remanei Sequencing Consortium"/>
            <person name="Wilson R.K."/>
        </authorList>
    </citation>
    <scope>NUCLEOTIDE SEQUENCE [LARGE SCALE GENOMIC DNA]</scope>
    <source>
        <strain evidence="2">PB4641</strain>
    </source>
</reference>
<organism evidence="3">
    <name type="scientific">Caenorhabditis remanei</name>
    <name type="common">Caenorhabditis vulgaris</name>
    <dbReference type="NCBI Taxonomy" id="31234"/>
    <lineage>
        <taxon>Eukaryota</taxon>
        <taxon>Metazoa</taxon>
        <taxon>Ecdysozoa</taxon>
        <taxon>Nematoda</taxon>
        <taxon>Chromadorea</taxon>
        <taxon>Rhabditida</taxon>
        <taxon>Rhabditina</taxon>
        <taxon>Rhabditomorpha</taxon>
        <taxon>Rhabditoidea</taxon>
        <taxon>Rhabditidae</taxon>
        <taxon>Peloderinae</taxon>
        <taxon>Caenorhabditis</taxon>
    </lineage>
</organism>
<dbReference type="RefSeq" id="XP_003113672.2">
    <property type="nucleotide sequence ID" value="XM_003113624.2"/>
</dbReference>
<dbReference type="GO" id="GO:0016042">
    <property type="term" value="P:lipid catabolic process"/>
    <property type="evidence" value="ECO:0007669"/>
    <property type="project" value="InterPro"/>
</dbReference>
<dbReference type="FunFam" id="3.40.50.1820:FF:000377">
    <property type="entry name" value="LIPaSe related"/>
    <property type="match status" value="1"/>
</dbReference>
<name>E3LRQ9_CAERE</name>
<dbReference type="OMA" id="VAMECEF"/>
<proteinExistence type="predicted"/>
<dbReference type="PANTHER" id="PTHR32015">
    <property type="entry name" value="FASTING INDUCED LIPASE"/>
    <property type="match status" value="1"/>
</dbReference>
<keyword evidence="3" id="KW-1185">Reference proteome</keyword>
<gene>
    <name evidence="2" type="ORF">CRE_26380</name>
</gene>
<dbReference type="InterPro" id="IPR029058">
    <property type="entry name" value="AB_hydrolase_fold"/>
</dbReference>
<keyword evidence="1" id="KW-0732">Signal</keyword>
<evidence type="ECO:0000313" key="2">
    <source>
        <dbReference type="EMBL" id="EFP07584.1"/>
    </source>
</evidence>
<evidence type="ECO:0000256" key="1">
    <source>
        <dbReference type="SAM" id="SignalP"/>
    </source>
</evidence>